<sequence>MRCLEYLSNGAAWDVIGQIERPTPEPAGNEVIVALEAAPVHIADLKAIEGGLAFIPQGPGTPGFEGVGRIIECGAHVDGWKVGDRVILPLAYGAWREHRAVAAQDLWHAPDHVPAEQLALVRINLTTAWLLLNAYVDLQPGDWIIQNAANSNVTGYTAALAASCGIGMIDLVRRPELIQPLKESGRIHVALDTREAIAAICEKLGARPRLSLDAIGGDATARLGNVTADNGLVLAYGFLSEQPYQLDYPDAMFRNVRLEAMMIDRAVQKIGREGRDRMAEALQSFIATEPLNAEIAAVYSFDQAPEALRHAARTGEARAGKIILVP</sequence>
<evidence type="ECO:0000256" key="8">
    <source>
        <dbReference type="ARBA" id="ARBA00023160"/>
    </source>
</evidence>
<evidence type="ECO:0000256" key="9">
    <source>
        <dbReference type="ARBA" id="ARBA00038963"/>
    </source>
</evidence>
<dbReference type="EC" id="1.3.1.104" evidence="9"/>
<reference evidence="12 13" key="1">
    <citation type="submission" date="2020-08" db="EMBL/GenBank/DDBJ databases">
        <title>Genomic Encyclopedia of Type Strains, Phase IV (KMG-IV): sequencing the most valuable type-strain genomes for metagenomic binning, comparative biology and taxonomic classification.</title>
        <authorList>
            <person name="Goeker M."/>
        </authorList>
    </citation>
    <scope>NUCLEOTIDE SEQUENCE [LARGE SCALE GENOMIC DNA]</scope>
    <source>
        <strain evidence="12 13">DSM 25079</strain>
    </source>
</reference>
<dbReference type="SUPFAM" id="SSF50129">
    <property type="entry name" value="GroES-like"/>
    <property type="match status" value="1"/>
</dbReference>
<dbReference type="Proteomes" id="UP000549617">
    <property type="component" value="Unassembled WGS sequence"/>
</dbReference>
<evidence type="ECO:0000256" key="4">
    <source>
        <dbReference type="ARBA" id="ARBA00022857"/>
    </source>
</evidence>
<keyword evidence="2" id="KW-0444">Lipid biosynthesis</keyword>
<dbReference type="PANTHER" id="PTHR43981">
    <property type="entry name" value="ENOYL-[ACYL-CARRIER-PROTEIN] REDUCTASE, MITOCHONDRIAL"/>
    <property type="match status" value="1"/>
</dbReference>
<keyword evidence="3" id="KW-0276">Fatty acid metabolism</keyword>
<evidence type="ECO:0000256" key="1">
    <source>
        <dbReference type="ARBA" id="ARBA00010371"/>
    </source>
</evidence>
<dbReference type="InterPro" id="IPR051034">
    <property type="entry name" value="Mito_Enoyl-ACP_Reductase"/>
</dbReference>
<evidence type="ECO:0000313" key="13">
    <source>
        <dbReference type="Proteomes" id="UP000549617"/>
    </source>
</evidence>
<evidence type="ECO:0000256" key="6">
    <source>
        <dbReference type="ARBA" id="ARBA00023002"/>
    </source>
</evidence>
<accession>A0A7W9AK78</accession>
<name>A0A7W9AK78_9SPHN</name>
<dbReference type="PANTHER" id="PTHR43981:SF2">
    <property type="entry name" value="ENOYL-[ACYL-CARRIER-PROTEIN] REDUCTASE, MITOCHONDRIAL"/>
    <property type="match status" value="1"/>
</dbReference>
<dbReference type="Gene3D" id="3.90.180.10">
    <property type="entry name" value="Medium-chain alcohol dehydrogenases, catalytic domain"/>
    <property type="match status" value="1"/>
</dbReference>
<comment type="catalytic activity">
    <reaction evidence="10">
        <text>a 2,3-saturated acyl-[ACP] + NADP(+) = a (2E)-enoyl-[ACP] + NADPH + H(+)</text>
        <dbReference type="Rhea" id="RHEA:22564"/>
        <dbReference type="Rhea" id="RHEA-COMP:9925"/>
        <dbReference type="Rhea" id="RHEA-COMP:9926"/>
        <dbReference type="ChEBI" id="CHEBI:15378"/>
        <dbReference type="ChEBI" id="CHEBI:57783"/>
        <dbReference type="ChEBI" id="CHEBI:58349"/>
        <dbReference type="ChEBI" id="CHEBI:78784"/>
        <dbReference type="ChEBI" id="CHEBI:78785"/>
        <dbReference type="EC" id="1.3.1.104"/>
    </reaction>
</comment>
<keyword evidence="4" id="KW-0521">NADP</keyword>
<dbReference type="InterPro" id="IPR020843">
    <property type="entry name" value="ER"/>
</dbReference>
<dbReference type="AlphaFoldDB" id="A0A7W9AK78"/>
<dbReference type="GO" id="GO:0006633">
    <property type="term" value="P:fatty acid biosynthetic process"/>
    <property type="evidence" value="ECO:0007669"/>
    <property type="project" value="UniProtKB-KW"/>
</dbReference>
<evidence type="ECO:0000256" key="5">
    <source>
        <dbReference type="ARBA" id="ARBA00022946"/>
    </source>
</evidence>
<keyword evidence="5" id="KW-0809">Transit peptide</keyword>
<dbReference type="Pfam" id="PF08240">
    <property type="entry name" value="ADH_N"/>
    <property type="match status" value="1"/>
</dbReference>
<evidence type="ECO:0000313" key="12">
    <source>
        <dbReference type="EMBL" id="MBB5687218.1"/>
    </source>
</evidence>
<proteinExistence type="inferred from homology"/>
<dbReference type="RefSeq" id="WP_184020472.1">
    <property type="nucleotide sequence ID" value="NZ_JACIJC010000005.1"/>
</dbReference>
<comment type="caution">
    <text evidence="12">The sequence shown here is derived from an EMBL/GenBank/DDBJ whole genome shotgun (WGS) entry which is preliminary data.</text>
</comment>
<evidence type="ECO:0000256" key="2">
    <source>
        <dbReference type="ARBA" id="ARBA00022516"/>
    </source>
</evidence>
<dbReference type="Gene3D" id="3.40.50.720">
    <property type="entry name" value="NAD(P)-binding Rossmann-like Domain"/>
    <property type="match status" value="1"/>
</dbReference>
<keyword evidence="8" id="KW-0275">Fatty acid biosynthesis</keyword>
<evidence type="ECO:0000259" key="11">
    <source>
        <dbReference type="SMART" id="SM00829"/>
    </source>
</evidence>
<keyword evidence="7" id="KW-0443">Lipid metabolism</keyword>
<feature type="domain" description="Enoyl reductase (ER)" evidence="11">
    <location>
        <begin position="10"/>
        <end position="324"/>
    </location>
</feature>
<gene>
    <name evidence="12" type="ORF">FHS49_003246</name>
</gene>
<comment type="similarity">
    <text evidence="1">Belongs to the zinc-containing alcohol dehydrogenase family. Quinone oxidoreductase subfamily.</text>
</comment>
<dbReference type="SMART" id="SM00829">
    <property type="entry name" value="PKS_ER"/>
    <property type="match status" value="1"/>
</dbReference>
<keyword evidence="13" id="KW-1185">Reference proteome</keyword>
<protein>
    <recommendedName>
        <fullName evidence="9">enoyl-[acyl-carrier-protein] reductase</fullName>
        <ecNumber evidence="9">1.3.1.104</ecNumber>
    </recommendedName>
</protein>
<dbReference type="CDD" id="cd05282">
    <property type="entry name" value="ETR_like"/>
    <property type="match status" value="1"/>
</dbReference>
<dbReference type="GO" id="GO:0141148">
    <property type="term" value="F:enoyl-[acyl-carrier-protein] reductase (NADPH) activity"/>
    <property type="evidence" value="ECO:0007669"/>
    <property type="project" value="UniProtKB-EC"/>
</dbReference>
<organism evidence="12 13">
    <name type="scientific">Sphingobium boeckii</name>
    <dbReference type="NCBI Taxonomy" id="1082345"/>
    <lineage>
        <taxon>Bacteria</taxon>
        <taxon>Pseudomonadati</taxon>
        <taxon>Pseudomonadota</taxon>
        <taxon>Alphaproteobacteria</taxon>
        <taxon>Sphingomonadales</taxon>
        <taxon>Sphingomonadaceae</taxon>
        <taxon>Sphingobium</taxon>
    </lineage>
</organism>
<dbReference type="InterPro" id="IPR036291">
    <property type="entry name" value="NAD(P)-bd_dom_sf"/>
</dbReference>
<keyword evidence="6" id="KW-0560">Oxidoreductase</keyword>
<dbReference type="InterPro" id="IPR013154">
    <property type="entry name" value="ADH-like_N"/>
</dbReference>
<evidence type="ECO:0000256" key="10">
    <source>
        <dbReference type="ARBA" id="ARBA00048843"/>
    </source>
</evidence>
<evidence type="ECO:0000256" key="3">
    <source>
        <dbReference type="ARBA" id="ARBA00022832"/>
    </source>
</evidence>
<dbReference type="InterPro" id="IPR011032">
    <property type="entry name" value="GroES-like_sf"/>
</dbReference>
<dbReference type="SUPFAM" id="SSF51735">
    <property type="entry name" value="NAD(P)-binding Rossmann-fold domains"/>
    <property type="match status" value="1"/>
</dbReference>
<evidence type="ECO:0000256" key="7">
    <source>
        <dbReference type="ARBA" id="ARBA00023098"/>
    </source>
</evidence>
<dbReference type="EMBL" id="JACIJC010000005">
    <property type="protein sequence ID" value="MBB5687218.1"/>
    <property type="molecule type" value="Genomic_DNA"/>
</dbReference>